<dbReference type="Proteomes" id="UP000242329">
    <property type="component" value="Unassembled WGS sequence"/>
</dbReference>
<keyword evidence="4 16" id="KW-0121">Carboxypeptidase</keyword>
<dbReference type="EMBL" id="FQWY01000006">
    <property type="protein sequence ID" value="SHG56543.1"/>
    <property type="molecule type" value="Genomic_DNA"/>
</dbReference>
<dbReference type="STRING" id="1123382.SAMN02745221_00481"/>
<keyword evidence="5" id="KW-0645">Protease</keyword>
<dbReference type="InterPro" id="IPR037167">
    <property type="entry name" value="Peptidase_S11_C_sf"/>
</dbReference>
<evidence type="ECO:0000256" key="10">
    <source>
        <dbReference type="ARBA" id="ARBA00023316"/>
    </source>
</evidence>
<evidence type="ECO:0000313" key="17">
    <source>
        <dbReference type="Proteomes" id="UP000242329"/>
    </source>
</evidence>
<evidence type="ECO:0000256" key="7">
    <source>
        <dbReference type="ARBA" id="ARBA00022801"/>
    </source>
</evidence>
<evidence type="ECO:0000256" key="12">
    <source>
        <dbReference type="PIRSR" id="PIRSR618044-1"/>
    </source>
</evidence>
<dbReference type="PRINTS" id="PR00725">
    <property type="entry name" value="DADACBPTASE1"/>
</dbReference>
<dbReference type="Pfam" id="PF07943">
    <property type="entry name" value="PBP5_C"/>
    <property type="match status" value="1"/>
</dbReference>
<dbReference type="InterPro" id="IPR018044">
    <property type="entry name" value="Peptidase_S11"/>
</dbReference>
<reference evidence="17" key="1">
    <citation type="submission" date="2016-11" db="EMBL/GenBank/DDBJ databases">
        <authorList>
            <person name="Varghese N."/>
            <person name="Submissions S."/>
        </authorList>
    </citation>
    <scope>NUCLEOTIDE SEQUENCE [LARGE SCALE GENOMIC DNA]</scope>
    <source>
        <strain evidence="17">DSM 11003</strain>
    </source>
</reference>
<keyword evidence="6" id="KW-0732">Signal</keyword>
<dbReference type="InterPro" id="IPR012907">
    <property type="entry name" value="Peptidase_S11_C"/>
</dbReference>
<keyword evidence="10" id="KW-0961">Cell wall biogenesis/degradation</keyword>
<feature type="active site" evidence="12">
    <location>
        <position position="111"/>
    </location>
</feature>
<evidence type="ECO:0000259" key="15">
    <source>
        <dbReference type="SMART" id="SM00936"/>
    </source>
</evidence>
<dbReference type="EC" id="3.4.16.4" evidence="3"/>
<organism evidence="16 17">
    <name type="scientific">Thermosyntropha lipolytica DSM 11003</name>
    <dbReference type="NCBI Taxonomy" id="1123382"/>
    <lineage>
        <taxon>Bacteria</taxon>
        <taxon>Bacillati</taxon>
        <taxon>Bacillota</taxon>
        <taxon>Clostridia</taxon>
        <taxon>Eubacteriales</taxon>
        <taxon>Syntrophomonadaceae</taxon>
        <taxon>Thermosyntropha</taxon>
    </lineage>
</organism>
<dbReference type="SMART" id="SM00936">
    <property type="entry name" value="PBP5_C"/>
    <property type="match status" value="1"/>
</dbReference>
<accession>A0A1M5KWM4</accession>
<gene>
    <name evidence="16" type="ORF">SAMN02745221_00481</name>
</gene>
<evidence type="ECO:0000256" key="2">
    <source>
        <dbReference type="ARBA" id="ARBA00007164"/>
    </source>
</evidence>
<evidence type="ECO:0000256" key="11">
    <source>
        <dbReference type="ARBA" id="ARBA00034000"/>
    </source>
</evidence>
<evidence type="ECO:0000256" key="3">
    <source>
        <dbReference type="ARBA" id="ARBA00012448"/>
    </source>
</evidence>
<keyword evidence="8" id="KW-0133">Cell shape</keyword>
<evidence type="ECO:0000256" key="13">
    <source>
        <dbReference type="PIRSR" id="PIRSR618044-2"/>
    </source>
</evidence>
<dbReference type="Pfam" id="PF00768">
    <property type="entry name" value="Peptidase_S11"/>
    <property type="match status" value="1"/>
</dbReference>
<protein>
    <recommendedName>
        <fullName evidence="3">serine-type D-Ala-D-Ala carboxypeptidase</fullName>
        <ecNumber evidence="3">3.4.16.4</ecNumber>
    </recommendedName>
</protein>
<evidence type="ECO:0000256" key="4">
    <source>
        <dbReference type="ARBA" id="ARBA00022645"/>
    </source>
</evidence>
<dbReference type="InterPro" id="IPR001967">
    <property type="entry name" value="Peptidase_S11_N"/>
</dbReference>
<feature type="binding site" evidence="13">
    <location>
        <position position="218"/>
    </location>
    <ligand>
        <name>substrate</name>
    </ligand>
</feature>
<evidence type="ECO:0000256" key="1">
    <source>
        <dbReference type="ARBA" id="ARBA00004752"/>
    </source>
</evidence>
<dbReference type="GO" id="GO:0009252">
    <property type="term" value="P:peptidoglycan biosynthetic process"/>
    <property type="evidence" value="ECO:0007669"/>
    <property type="project" value="UniProtKB-UniPathway"/>
</dbReference>
<dbReference type="InterPro" id="IPR012338">
    <property type="entry name" value="Beta-lactam/transpept-like"/>
</dbReference>
<keyword evidence="17" id="KW-1185">Reference proteome</keyword>
<feature type="domain" description="Peptidase S11 D-Ala-D-Ala carboxypeptidase A C-terminal" evidence="15">
    <location>
        <begin position="265"/>
        <end position="354"/>
    </location>
</feature>
<dbReference type="GO" id="GO:0008360">
    <property type="term" value="P:regulation of cell shape"/>
    <property type="evidence" value="ECO:0007669"/>
    <property type="project" value="UniProtKB-KW"/>
</dbReference>
<evidence type="ECO:0000256" key="9">
    <source>
        <dbReference type="ARBA" id="ARBA00022984"/>
    </source>
</evidence>
<sequence>MKRSFFWLILNLFLFIWVSEVGAYPTVYSDYYCLIDGESSQIIISKNAGEPRPVASTTKMMTAILVEEYCKMDEIAEVSYNAARTPEFTIGLRKGQKIEVGELLKPLLICSSNDAAVVLAEHVAGEERLFAHLMTKKAFLLGAFHTHFVNASGLPASDHFSTAYDLALIGRYLLSKKVSSELVATKVAKFKHPGYRQPITITNTNGLLGAYEGVNGIKTGTADAAGKCLVASAQRDGRKLIAVVLKSGDRTGDCRRLLEYGYNNTRKVKIVDQGTPFKQLKVTNGNPAYVDIYPRNEISLWVGDGTPYIEKKVKLKYNLNAPVMMGEKIGSLTVYADGQPVTSVDLLCGQTVKKRNNLIEKLYRQWLN</sequence>
<evidence type="ECO:0000256" key="14">
    <source>
        <dbReference type="RuleBase" id="RU004016"/>
    </source>
</evidence>
<evidence type="ECO:0000313" key="16">
    <source>
        <dbReference type="EMBL" id="SHG56543.1"/>
    </source>
</evidence>
<dbReference type="PANTHER" id="PTHR21581:SF6">
    <property type="entry name" value="TRAFFICKING PROTEIN PARTICLE COMPLEX SUBUNIT 12"/>
    <property type="match status" value="1"/>
</dbReference>
<dbReference type="GO" id="GO:0009002">
    <property type="term" value="F:serine-type D-Ala-D-Ala carboxypeptidase activity"/>
    <property type="evidence" value="ECO:0007669"/>
    <property type="project" value="UniProtKB-EC"/>
</dbReference>
<dbReference type="PANTHER" id="PTHR21581">
    <property type="entry name" value="D-ALANYL-D-ALANINE CARBOXYPEPTIDASE"/>
    <property type="match status" value="1"/>
</dbReference>
<comment type="pathway">
    <text evidence="1">Cell wall biogenesis; peptidoglycan biosynthesis.</text>
</comment>
<dbReference type="Gene3D" id="2.60.410.10">
    <property type="entry name" value="D-Ala-D-Ala carboxypeptidase, C-terminal domain"/>
    <property type="match status" value="1"/>
</dbReference>
<dbReference type="SUPFAM" id="SSF56601">
    <property type="entry name" value="beta-lactamase/transpeptidase-like"/>
    <property type="match status" value="1"/>
</dbReference>
<dbReference type="GO" id="GO:0006508">
    <property type="term" value="P:proteolysis"/>
    <property type="evidence" value="ECO:0007669"/>
    <property type="project" value="UniProtKB-KW"/>
</dbReference>
<dbReference type="UniPathway" id="UPA00219"/>
<comment type="similarity">
    <text evidence="2 14">Belongs to the peptidase S11 family.</text>
</comment>
<dbReference type="GO" id="GO:0071555">
    <property type="term" value="P:cell wall organization"/>
    <property type="evidence" value="ECO:0007669"/>
    <property type="project" value="UniProtKB-KW"/>
</dbReference>
<dbReference type="Gene3D" id="3.40.710.10">
    <property type="entry name" value="DD-peptidase/beta-lactamase superfamily"/>
    <property type="match status" value="1"/>
</dbReference>
<name>A0A1M5KWM4_9FIRM</name>
<keyword evidence="7" id="KW-0378">Hydrolase</keyword>
<comment type="catalytic activity">
    <reaction evidence="11">
        <text>Preferential cleavage: (Ac)2-L-Lys-D-Ala-|-D-Ala. Also transpeptidation of peptidyl-alanyl moieties that are N-acyl substituents of D-alanine.</text>
        <dbReference type="EC" id="3.4.16.4"/>
    </reaction>
</comment>
<keyword evidence="9" id="KW-0573">Peptidoglycan synthesis</keyword>
<feature type="active site" description="Proton acceptor" evidence="12">
    <location>
        <position position="59"/>
    </location>
</feature>
<feature type="active site" description="Acyl-ester intermediate" evidence="12">
    <location>
        <position position="56"/>
    </location>
</feature>
<evidence type="ECO:0000256" key="6">
    <source>
        <dbReference type="ARBA" id="ARBA00022729"/>
    </source>
</evidence>
<dbReference type="AlphaFoldDB" id="A0A1M5KWM4"/>
<evidence type="ECO:0000256" key="5">
    <source>
        <dbReference type="ARBA" id="ARBA00022670"/>
    </source>
</evidence>
<evidence type="ECO:0000256" key="8">
    <source>
        <dbReference type="ARBA" id="ARBA00022960"/>
    </source>
</evidence>
<proteinExistence type="inferred from homology"/>